<dbReference type="SMART" id="SM00448">
    <property type="entry name" value="REC"/>
    <property type="match status" value="1"/>
</dbReference>
<dbReference type="PANTHER" id="PTHR44591:SF3">
    <property type="entry name" value="RESPONSE REGULATORY DOMAIN-CONTAINING PROTEIN"/>
    <property type="match status" value="1"/>
</dbReference>
<dbReference type="PROSITE" id="PS50930">
    <property type="entry name" value="HTH_LYTTR"/>
    <property type="match status" value="1"/>
</dbReference>
<dbReference type="RefSeq" id="WP_183976913.1">
    <property type="nucleotide sequence ID" value="NZ_JACIBY010000009.1"/>
</dbReference>
<dbReference type="Pfam" id="PF04397">
    <property type="entry name" value="LytTR"/>
    <property type="match status" value="1"/>
</dbReference>
<dbReference type="Pfam" id="PF00072">
    <property type="entry name" value="Response_reg"/>
    <property type="match status" value="1"/>
</dbReference>
<protein>
    <submittedName>
        <fullName evidence="5">DNA-binding LytR/AlgR family response regulator</fullName>
    </submittedName>
</protein>
<evidence type="ECO:0000313" key="6">
    <source>
        <dbReference type="Proteomes" id="UP000541352"/>
    </source>
</evidence>
<gene>
    <name evidence="5" type="ORF">FHS57_004147</name>
</gene>
<dbReference type="SUPFAM" id="SSF52172">
    <property type="entry name" value="CheY-like"/>
    <property type="match status" value="1"/>
</dbReference>
<dbReference type="SMART" id="SM00850">
    <property type="entry name" value="LytTR"/>
    <property type="match status" value="1"/>
</dbReference>
<dbReference type="InterPro" id="IPR001789">
    <property type="entry name" value="Sig_transdc_resp-reg_receiver"/>
</dbReference>
<dbReference type="InterPro" id="IPR050595">
    <property type="entry name" value="Bact_response_regulator"/>
</dbReference>
<accession>A0A7W6ERW4</accession>
<dbReference type="PROSITE" id="PS50110">
    <property type="entry name" value="RESPONSE_REGULATORY"/>
    <property type="match status" value="1"/>
</dbReference>
<evidence type="ECO:0000256" key="1">
    <source>
        <dbReference type="ARBA" id="ARBA00022553"/>
    </source>
</evidence>
<feature type="modified residue" description="4-aspartylphosphate" evidence="2">
    <location>
        <position position="56"/>
    </location>
</feature>
<feature type="domain" description="HTH LytTR-type" evidence="4">
    <location>
        <begin position="128"/>
        <end position="200"/>
    </location>
</feature>
<evidence type="ECO:0000256" key="2">
    <source>
        <dbReference type="PROSITE-ProRule" id="PRU00169"/>
    </source>
</evidence>
<organism evidence="5 6">
    <name type="scientific">Runella defluvii</name>
    <dbReference type="NCBI Taxonomy" id="370973"/>
    <lineage>
        <taxon>Bacteria</taxon>
        <taxon>Pseudomonadati</taxon>
        <taxon>Bacteroidota</taxon>
        <taxon>Cytophagia</taxon>
        <taxon>Cytophagales</taxon>
        <taxon>Spirosomataceae</taxon>
        <taxon>Runella</taxon>
    </lineage>
</organism>
<evidence type="ECO:0000259" key="3">
    <source>
        <dbReference type="PROSITE" id="PS50110"/>
    </source>
</evidence>
<comment type="caution">
    <text evidence="5">The sequence shown here is derived from an EMBL/GenBank/DDBJ whole genome shotgun (WGS) entry which is preliminary data.</text>
</comment>
<keyword evidence="6" id="KW-1185">Reference proteome</keyword>
<keyword evidence="5" id="KW-0238">DNA-binding</keyword>
<feature type="domain" description="Response regulatory" evidence="3">
    <location>
        <begin position="5"/>
        <end position="116"/>
    </location>
</feature>
<dbReference type="InterPro" id="IPR007492">
    <property type="entry name" value="LytTR_DNA-bd_dom"/>
</dbReference>
<dbReference type="AlphaFoldDB" id="A0A7W6ERW4"/>
<dbReference type="GO" id="GO:0003677">
    <property type="term" value="F:DNA binding"/>
    <property type="evidence" value="ECO:0007669"/>
    <property type="project" value="UniProtKB-KW"/>
</dbReference>
<dbReference type="Proteomes" id="UP000541352">
    <property type="component" value="Unassembled WGS sequence"/>
</dbReference>
<proteinExistence type="predicted"/>
<keyword evidence="1 2" id="KW-0597">Phosphoprotein</keyword>
<sequence length="231" mass="26542">MKNLAALIIDDDPEQAEHLQSILEKLPIFLSIKIINDSTQGYAELLENEYDLLFLDMEMPKLSGIELLKSLALPPTIVVTSHPGYAAECFDLDDVVDFVEKPFTVTRIGRAIRRAMQEVVEKIDENTIYFKAGHKNQQYKLDEILYIEADGIYSMIYLKSGERSLINSNISEVEKQLQHTKLVRLHKSYIYNCIHIASFDSRHLWIGNQKFALGVSYRGRLAEYLNVDPNF</sequence>
<name>A0A7W6ERW4_9BACT</name>
<dbReference type="PANTHER" id="PTHR44591">
    <property type="entry name" value="STRESS RESPONSE REGULATOR PROTEIN 1"/>
    <property type="match status" value="1"/>
</dbReference>
<dbReference type="GO" id="GO:0000160">
    <property type="term" value="P:phosphorelay signal transduction system"/>
    <property type="evidence" value="ECO:0007669"/>
    <property type="project" value="InterPro"/>
</dbReference>
<dbReference type="Gene3D" id="3.40.50.2300">
    <property type="match status" value="1"/>
</dbReference>
<reference evidence="5 6" key="1">
    <citation type="submission" date="2020-08" db="EMBL/GenBank/DDBJ databases">
        <title>Genomic Encyclopedia of Type Strains, Phase IV (KMG-IV): sequencing the most valuable type-strain genomes for metagenomic binning, comparative biology and taxonomic classification.</title>
        <authorList>
            <person name="Goeker M."/>
        </authorList>
    </citation>
    <scope>NUCLEOTIDE SEQUENCE [LARGE SCALE GENOMIC DNA]</scope>
    <source>
        <strain evidence="5 6">DSM 17976</strain>
    </source>
</reference>
<evidence type="ECO:0000313" key="5">
    <source>
        <dbReference type="EMBL" id="MBB3840134.1"/>
    </source>
</evidence>
<evidence type="ECO:0000259" key="4">
    <source>
        <dbReference type="PROSITE" id="PS50930"/>
    </source>
</evidence>
<dbReference type="EMBL" id="JACIBY010000009">
    <property type="protein sequence ID" value="MBB3840134.1"/>
    <property type="molecule type" value="Genomic_DNA"/>
</dbReference>
<dbReference type="InterPro" id="IPR011006">
    <property type="entry name" value="CheY-like_superfamily"/>
</dbReference>
<dbReference type="Gene3D" id="2.40.50.1020">
    <property type="entry name" value="LytTr DNA-binding domain"/>
    <property type="match status" value="1"/>
</dbReference>